<dbReference type="AlphaFoldDB" id="A0A1H2W7H5"/>
<gene>
    <name evidence="1" type="ORF">SAMN05216215_100576</name>
</gene>
<reference evidence="2" key="1">
    <citation type="submission" date="2016-10" db="EMBL/GenBank/DDBJ databases">
        <authorList>
            <person name="Varghese N."/>
            <person name="Submissions S."/>
        </authorList>
    </citation>
    <scope>NUCLEOTIDE SEQUENCE [LARGE SCALE GENOMIC DNA]</scope>
    <source>
        <strain evidence="2">CGMCC 4.3530</strain>
    </source>
</reference>
<accession>A0A1H2W7H5</accession>
<evidence type="ECO:0000313" key="1">
    <source>
        <dbReference type="EMBL" id="SDW76488.1"/>
    </source>
</evidence>
<organism evidence="1 2">
    <name type="scientific">Saccharopolyspora shandongensis</name>
    <dbReference type="NCBI Taxonomy" id="418495"/>
    <lineage>
        <taxon>Bacteria</taxon>
        <taxon>Bacillati</taxon>
        <taxon>Actinomycetota</taxon>
        <taxon>Actinomycetes</taxon>
        <taxon>Pseudonocardiales</taxon>
        <taxon>Pseudonocardiaceae</taxon>
        <taxon>Saccharopolyspora</taxon>
    </lineage>
</organism>
<keyword evidence="2" id="KW-1185">Reference proteome</keyword>
<name>A0A1H2W7H5_9PSEU</name>
<protein>
    <submittedName>
        <fullName evidence="1">Uncharacterized protein</fullName>
    </submittedName>
</protein>
<evidence type="ECO:0000313" key="2">
    <source>
        <dbReference type="Proteomes" id="UP000199529"/>
    </source>
</evidence>
<sequence length="65" mass="7109">MVKVNGSFCVAVQVAAPLRELQKPSRLWDPRLVYDQYAASGLSSLGELRRGGRREPAAVRVARVG</sequence>
<dbReference type="EMBL" id="FNOK01000005">
    <property type="protein sequence ID" value="SDW76488.1"/>
    <property type="molecule type" value="Genomic_DNA"/>
</dbReference>
<dbReference type="STRING" id="418495.SAMN05216215_100576"/>
<proteinExistence type="predicted"/>
<dbReference type="Proteomes" id="UP000199529">
    <property type="component" value="Unassembled WGS sequence"/>
</dbReference>